<protein>
    <submittedName>
        <fullName evidence="3">WcaF family extracellular polysaccharide biosynthesis acetyltransferase</fullName>
    </submittedName>
</protein>
<dbReference type="GO" id="GO:0008374">
    <property type="term" value="F:O-acyltransferase activity"/>
    <property type="evidence" value="ECO:0007669"/>
    <property type="project" value="TreeGrafter"/>
</dbReference>
<accession>A0AAE4FQR3</accession>
<gene>
    <name evidence="3" type="ORF">RIF25_00305</name>
</gene>
<evidence type="ECO:0000313" key="4">
    <source>
        <dbReference type="Proteomes" id="UP001268256"/>
    </source>
</evidence>
<dbReference type="EMBL" id="JAVMIP010000001">
    <property type="protein sequence ID" value="MDS3859236.1"/>
    <property type="molecule type" value="Genomic_DNA"/>
</dbReference>
<organism evidence="3 4">
    <name type="scientific">Pseudocalidococcus azoricus BACA0444</name>
    <dbReference type="NCBI Taxonomy" id="2918990"/>
    <lineage>
        <taxon>Bacteria</taxon>
        <taxon>Bacillati</taxon>
        <taxon>Cyanobacteriota</taxon>
        <taxon>Cyanophyceae</taxon>
        <taxon>Acaryochloridales</taxon>
        <taxon>Thermosynechococcaceae</taxon>
        <taxon>Pseudocalidococcus</taxon>
        <taxon>Pseudocalidococcus azoricus</taxon>
    </lineage>
</organism>
<dbReference type="RefSeq" id="WP_322876574.1">
    <property type="nucleotide sequence ID" value="NZ_JAVMIP010000001.1"/>
</dbReference>
<dbReference type="InterPro" id="IPR001451">
    <property type="entry name" value="Hexapep"/>
</dbReference>
<reference evidence="4" key="1">
    <citation type="submission" date="2023-07" db="EMBL/GenBank/DDBJ databases">
        <authorList>
            <person name="Luz R."/>
            <person name="Cordeiro R."/>
            <person name="Fonseca A."/>
            <person name="Goncalves V."/>
        </authorList>
    </citation>
    <scope>NUCLEOTIDE SEQUENCE [LARGE SCALE GENOMIC DNA]</scope>
    <source>
        <strain evidence="4">BACA0444</strain>
    </source>
</reference>
<dbReference type="CDD" id="cd05825">
    <property type="entry name" value="LbH_wcaF_like"/>
    <property type="match status" value="1"/>
</dbReference>
<dbReference type="Gene3D" id="2.160.10.10">
    <property type="entry name" value="Hexapeptide repeat proteins"/>
    <property type="match status" value="1"/>
</dbReference>
<dbReference type="PANTHER" id="PTHR23416:SF23">
    <property type="entry name" value="ACETYLTRANSFERASE C18B11.09C-RELATED"/>
    <property type="match status" value="1"/>
</dbReference>
<dbReference type="Proteomes" id="UP001268256">
    <property type="component" value="Unassembled WGS sequence"/>
</dbReference>
<name>A0AAE4FQR3_9CYAN</name>
<comment type="similarity">
    <text evidence="1">Belongs to the transferase hexapeptide repeat family.</text>
</comment>
<sequence length="186" mass="21227">MSDTLRSNDPYTQPSFSLRNRLLRFIWNIFYQLLFRFSPRPLHEWRSQLLRLFGAKIGRHCHVYPNAKIWAPWNLIMEDYSGMADDVICYSMATIHLGKRVVISQGTYLCSGSHDYESHNFQLYAKPIYVGDQAWICAQSFICPGVTIGEGAVVGARSVVTKDIPAWMVCAGNPCKPLKVRTIQAH</sequence>
<evidence type="ECO:0000313" key="3">
    <source>
        <dbReference type="EMBL" id="MDS3859236.1"/>
    </source>
</evidence>
<dbReference type="InterPro" id="IPR011004">
    <property type="entry name" value="Trimer_LpxA-like_sf"/>
</dbReference>
<evidence type="ECO:0000256" key="2">
    <source>
        <dbReference type="ARBA" id="ARBA00022679"/>
    </source>
</evidence>
<dbReference type="Pfam" id="PF00132">
    <property type="entry name" value="Hexapep"/>
    <property type="match status" value="1"/>
</dbReference>
<evidence type="ECO:0000256" key="1">
    <source>
        <dbReference type="ARBA" id="ARBA00007274"/>
    </source>
</evidence>
<comment type="caution">
    <text evidence="3">The sequence shown here is derived from an EMBL/GenBank/DDBJ whole genome shotgun (WGS) entry which is preliminary data.</text>
</comment>
<proteinExistence type="inferred from homology"/>
<dbReference type="GO" id="GO:0005829">
    <property type="term" value="C:cytosol"/>
    <property type="evidence" value="ECO:0007669"/>
    <property type="project" value="TreeGrafter"/>
</dbReference>
<dbReference type="PANTHER" id="PTHR23416">
    <property type="entry name" value="SIALIC ACID SYNTHASE-RELATED"/>
    <property type="match status" value="1"/>
</dbReference>
<dbReference type="InterPro" id="IPR051159">
    <property type="entry name" value="Hexapeptide_acetyltransf"/>
</dbReference>
<dbReference type="GO" id="GO:0043886">
    <property type="term" value="F:structural constituent of carboxysome shell"/>
    <property type="evidence" value="ECO:0007669"/>
    <property type="project" value="UniProtKB-ARBA"/>
</dbReference>
<dbReference type="AlphaFoldDB" id="A0AAE4FQR3"/>
<dbReference type="GO" id="GO:0031470">
    <property type="term" value="C:carboxysome"/>
    <property type="evidence" value="ECO:0007669"/>
    <property type="project" value="UniProtKB-ARBA"/>
</dbReference>
<keyword evidence="4" id="KW-1185">Reference proteome</keyword>
<keyword evidence="2" id="KW-0808">Transferase</keyword>
<dbReference type="SUPFAM" id="SSF51161">
    <property type="entry name" value="Trimeric LpxA-like enzymes"/>
    <property type="match status" value="1"/>
</dbReference>
<dbReference type="NCBIfam" id="NF007797">
    <property type="entry name" value="PRK10502.1"/>
    <property type="match status" value="1"/>
</dbReference>